<evidence type="ECO:0000256" key="1">
    <source>
        <dbReference type="ARBA" id="ARBA00009981"/>
    </source>
</evidence>
<dbReference type="Gene3D" id="3.40.1620.10">
    <property type="entry name" value="YefM-like domain"/>
    <property type="match status" value="1"/>
</dbReference>
<dbReference type="SUPFAM" id="SSF143120">
    <property type="entry name" value="YefM-like"/>
    <property type="match status" value="1"/>
</dbReference>
<dbReference type="EMBL" id="UOFX01000081">
    <property type="protein sequence ID" value="VAX11122.1"/>
    <property type="molecule type" value="Genomic_DNA"/>
</dbReference>
<sequence>MPTQIIKASQFKAQCLRLMDEVQRTGKEIIITKNGNQVSKLAPIVKKPETLFGAHKGQIKITGDIISPLDIEWNAMK</sequence>
<dbReference type="AlphaFoldDB" id="A0A3B1B4P7"/>
<evidence type="ECO:0008006" key="3">
    <source>
        <dbReference type="Google" id="ProtNLM"/>
    </source>
</evidence>
<protein>
    <recommendedName>
        <fullName evidence="3">Antitoxin</fullName>
    </recommendedName>
</protein>
<gene>
    <name evidence="2" type="ORF">MNBD_GAMMA26-1329</name>
</gene>
<comment type="similarity">
    <text evidence="1">Belongs to the phD/YefM antitoxin family.</text>
</comment>
<reference evidence="2" key="1">
    <citation type="submission" date="2018-06" db="EMBL/GenBank/DDBJ databases">
        <authorList>
            <person name="Zhirakovskaya E."/>
        </authorList>
    </citation>
    <scope>NUCLEOTIDE SEQUENCE</scope>
</reference>
<dbReference type="InterPro" id="IPR036165">
    <property type="entry name" value="YefM-like_sf"/>
</dbReference>
<organism evidence="2">
    <name type="scientific">hydrothermal vent metagenome</name>
    <dbReference type="NCBI Taxonomy" id="652676"/>
    <lineage>
        <taxon>unclassified sequences</taxon>
        <taxon>metagenomes</taxon>
        <taxon>ecological metagenomes</taxon>
    </lineage>
</organism>
<accession>A0A3B1B4P7</accession>
<proteinExistence type="inferred from homology"/>
<dbReference type="NCBIfam" id="TIGR01552">
    <property type="entry name" value="phd_fam"/>
    <property type="match status" value="1"/>
</dbReference>
<name>A0A3B1B4P7_9ZZZZ</name>
<evidence type="ECO:0000313" key="2">
    <source>
        <dbReference type="EMBL" id="VAX11122.1"/>
    </source>
</evidence>